<dbReference type="PANTHER" id="PTHR46179:SF26">
    <property type="entry name" value="ZINC FINGER PROTEIN 423 HOMOLOG"/>
    <property type="match status" value="1"/>
</dbReference>
<feature type="domain" description="C2H2-type" evidence="3">
    <location>
        <begin position="150"/>
        <end position="172"/>
    </location>
</feature>
<keyword evidence="1" id="KW-0862">Zinc</keyword>
<dbReference type="Gene3D" id="3.30.160.60">
    <property type="entry name" value="Classic Zinc Finger"/>
    <property type="match status" value="6"/>
</dbReference>
<dbReference type="Proteomes" id="UP000695000">
    <property type="component" value="Unplaced"/>
</dbReference>
<dbReference type="Pfam" id="PF00096">
    <property type="entry name" value="zf-C2H2"/>
    <property type="match status" value="4"/>
</dbReference>
<evidence type="ECO:0000313" key="5">
    <source>
        <dbReference type="RefSeq" id="XP_017773218.1"/>
    </source>
</evidence>
<evidence type="ECO:0000256" key="2">
    <source>
        <dbReference type="SAM" id="MobiDB-lite"/>
    </source>
</evidence>
<sequence>MDSASSDNVDESETDSSVDKPRRAKLVCPREGCNASFSKPNKLTYHIRKHNGERPFVCPEEGCDKSYTNSTHLLRHKRVSHSKGKPQERFPCTHDGCLKEFANKYSLKVHIGRFHKDREYPFKCTHCNQGFFRKGQLQKHMYIHTGVLPFECDICNKRFSTNLDCSRHKSHHNVYDCECGETFNFWTLLLAHRKICTINNSKKEFPCDTCGKIFSSSAIMNRHKKVHLDKKERDIYPCVFEGCKRYYFYKNNLQYHITTFHENKKKKIPCPIEGCKVTLSKMQNVHKHVYNHKNKKPKKTNRNRRKDAGSIKHSTALKLAGIKLPYSANMHLLRGEQLNIKNTKRKNTTQADDDDEADSESDDEYDELMKEINEGAENQSSDDDNNMDTDNELESDESDDNVIEVICNIKETNPDILVAQQS</sequence>
<name>A0ABM1MF68_NICVS</name>
<protein>
    <submittedName>
        <fullName evidence="5">Transcription factor IIIA-like</fullName>
    </submittedName>
</protein>
<proteinExistence type="predicted"/>
<feature type="compositionally biased region" description="Basic residues" evidence="2">
    <location>
        <begin position="289"/>
        <end position="305"/>
    </location>
</feature>
<dbReference type="GeneID" id="108560266"/>
<dbReference type="PANTHER" id="PTHR46179">
    <property type="entry name" value="ZINC FINGER PROTEIN"/>
    <property type="match status" value="1"/>
</dbReference>
<dbReference type="SMART" id="SM00355">
    <property type="entry name" value="ZnF_C2H2"/>
    <property type="match status" value="8"/>
</dbReference>
<dbReference type="PROSITE" id="PS50157">
    <property type="entry name" value="ZINC_FINGER_C2H2_2"/>
    <property type="match status" value="7"/>
</dbReference>
<dbReference type="InterPro" id="IPR036236">
    <property type="entry name" value="Znf_C2H2_sf"/>
</dbReference>
<evidence type="ECO:0000313" key="4">
    <source>
        <dbReference type="Proteomes" id="UP000695000"/>
    </source>
</evidence>
<keyword evidence="1" id="KW-0479">Metal-binding</keyword>
<feature type="domain" description="C2H2-type" evidence="3">
    <location>
        <begin position="56"/>
        <end position="86"/>
    </location>
</feature>
<evidence type="ECO:0000256" key="1">
    <source>
        <dbReference type="PROSITE-ProRule" id="PRU00042"/>
    </source>
</evidence>
<gene>
    <name evidence="5" type="primary">LOC108560266</name>
</gene>
<dbReference type="PROSITE" id="PS00028">
    <property type="entry name" value="ZINC_FINGER_C2H2_1"/>
    <property type="match status" value="8"/>
</dbReference>
<feature type="domain" description="C2H2-type" evidence="3">
    <location>
        <begin position="122"/>
        <end position="149"/>
    </location>
</feature>
<organism evidence="4 5">
    <name type="scientific">Nicrophorus vespilloides</name>
    <name type="common">Boreal carrion beetle</name>
    <dbReference type="NCBI Taxonomy" id="110193"/>
    <lineage>
        <taxon>Eukaryota</taxon>
        <taxon>Metazoa</taxon>
        <taxon>Ecdysozoa</taxon>
        <taxon>Arthropoda</taxon>
        <taxon>Hexapoda</taxon>
        <taxon>Insecta</taxon>
        <taxon>Pterygota</taxon>
        <taxon>Neoptera</taxon>
        <taxon>Endopterygota</taxon>
        <taxon>Coleoptera</taxon>
        <taxon>Polyphaga</taxon>
        <taxon>Staphyliniformia</taxon>
        <taxon>Silphidae</taxon>
        <taxon>Nicrophorinae</taxon>
        <taxon>Nicrophorus</taxon>
    </lineage>
</organism>
<dbReference type="RefSeq" id="XP_017773218.1">
    <property type="nucleotide sequence ID" value="XM_017917729.1"/>
</dbReference>
<feature type="domain" description="C2H2-type" evidence="3">
    <location>
        <begin position="236"/>
        <end position="266"/>
    </location>
</feature>
<feature type="region of interest" description="Disordered" evidence="2">
    <location>
        <begin position="289"/>
        <end position="312"/>
    </location>
</feature>
<keyword evidence="4" id="KW-1185">Reference proteome</keyword>
<feature type="compositionally biased region" description="Acidic residues" evidence="2">
    <location>
        <begin position="351"/>
        <end position="366"/>
    </location>
</feature>
<keyword evidence="1" id="KW-0863">Zinc-finger</keyword>
<dbReference type="InterPro" id="IPR013087">
    <property type="entry name" value="Znf_C2H2_type"/>
</dbReference>
<feature type="domain" description="C2H2-type" evidence="3">
    <location>
        <begin position="26"/>
        <end position="55"/>
    </location>
</feature>
<feature type="compositionally biased region" description="Acidic residues" evidence="2">
    <location>
        <begin position="380"/>
        <end position="402"/>
    </location>
</feature>
<dbReference type="InterPro" id="IPR051061">
    <property type="entry name" value="Zinc_finger_trans_reg"/>
</dbReference>
<evidence type="ECO:0000259" key="3">
    <source>
        <dbReference type="PROSITE" id="PS50157"/>
    </source>
</evidence>
<feature type="domain" description="C2H2-type" evidence="3">
    <location>
        <begin position="90"/>
        <end position="120"/>
    </location>
</feature>
<reference evidence="5" key="1">
    <citation type="submission" date="2025-08" db="UniProtKB">
        <authorList>
            <consortium name="RefSeq"/>
        </authorList>
    </citation>
    <scope>IDENTIFICATION</scope>
    <source>
        <tissue evidence="5">Whole Larva</tissue>
    </source>
</reference>
<dbReference type="SUPFAM" id="SSF57667">
    <property type="entry name" value="beta-beta-alpha zinc fingers"/>
    <property type="match status" value="5"/>
</dbReference>
<feature type="region of interest" description="Disordered" evidence="2">
    <location>
        <begin position="343"/>
        <end position="403"/>
    </location>
</feature>
<accession>A0ABM1MF68</accession>
<feature type="region of interest" description="Disordered" evidence="2">
    <location>
        <begin position="1"/>
        <end position="22"/>
    </location>
</feature>
<feature type="domain" description="C2H2-type" evidence="3">
    <location>
        <begin position="205"/>
        <end position="232"/>
    </location>
</feature>